<feature type="domain" description="Tetrahydrofolate dehydrogenase/cyclohydrolase NAD(P)-binding" evidence="11">
    <location>
        <begin position="160"/>
        <end position="280"/>
    </location>
</feature>
<dbReference type="HAMAP" id="MF_01576">
    <property type="entry name" value="THF_DHG_CYH"/>
    <property type="match status" value="1"/>
</dbReference>
<evidence type="ECO:0000313" key="13">
    <source>
        <dbReference type="Proteomes" id="UP000176609"/>
    </source>
</evidence>
<evidence type="ECO:0000256" key="8">
    <source>
        <dbReference type="ARBA" id="ARBA00023268"/>
    </source>
</evidence>
<keyword evidence="9" id="KW-0028">Amino-acid biosynthesis</keyword>
<dbReference type="InterPro" id="IPR036291">
    <property type="entry name" value="NAD(P)-bd_dom_sf"/>
</dbReference>
<dbReference type="GO" id="GO:0035999">
    <property type="term" value="P:tetrahydrofolate interconversion"/>
    <property type="evidence" value="ECO:0007669"/>
    <property type="project" value="UniProtKB-UniRule"/>
</dbReference>
<evidence type="ECO:0000313" key="12">
    <source>
        <dbReference type="EMBL" id="OGG26982.1"/>
    </source>
</evidence>
<evidence type="ECO:0000256" key="6">
    <source>
        <dbReference type="ARBA" id="ARBA00023002"/>
    </source>
</evidence>
<sequence length="282" mass="31553">MKIDGKLIAESIKILLKDKLLSLTEKKIIPQLAIVLVGEDPSSLNYVAQKQKIGEELEIKILLCRLKNTDSQNELINLVYRLNTDQDIHGIIIQRPVPIGIDREELDNLVIPEKDLDGFHPDSPFTPPVASAVVKILKWVYKGVRSSSNSRSDPEFPRWLKDKKILIIGRGETGGKPVAQTLEKMGIRFIVAHSKTNNLKELCLTSDIIISCVGKPNIVRPQMVADYTILIGVGLHEENGKLQTDYNQHEIAEKVAYYTPVPGGVGPVNVIYLFENLLKFMV</sequence>
<comment type="function">
    <text evidence="9">Catalyzes the oxidation of 5,10-methylenetetrahydrofolate to 5,10-methenyltetrahydrofolate and then the hydrolysis of 5,10-methenyltetrahydrofolate to 10-formyltetrahydrofolate.</text>
</comment>
<dbReference type="Proteomes" id="UP000176609">
    <property type="component" value="Unassembled WGS sequence"/>
</dbReference>
<keyword evidence="4 9" id="KW-0378">Hydrolase</keyword>
<evidence type="ECO:0000256" key="1">
    <source>
        <dbReference type="ARBA" id="ARBA00004777"/>
    </source>
</evidence>
<name>A0A1F6AR46_9BACT</name>
<proteinExistence type="inferred from homology"/>
<organism evidence="12 13">
    <name type="scientific">Candidatus Gottesmanbacteria bacterium RIFCSPLOWO2_01_FULL_39_12b</name>
    <dbReference type="NCBI Taxonomy" id="1798388"/>
    <lineage>
        <taxon>Bacteria</taxon>
        <taxon>Candidatus Gottesmaniibacteriota</taxon>
    </lineage>
</organism>
<dbReference type="PANTHER" id="PTHR48099">
    <property type="entry name" value="C-1-TETRAHYDROFOLATE SYNTHASE, CYTOPLASMIC-RELATED"/>
    <property type="match status" value="1"/>
</dbReference>
<dbReference type="GO" id="GO:0004488">
    <property type="term" value="F:methylenetetrahydrofolate dehydrogenase (NADP+) activity"/>
    <property type="evidence" value="ECO:0007669"/>
    <property type="project" value="UniProtKB-UniRule"/>
</dbReference>
<comment type="catalytic activity">
    <reaction evidence="9">
        <text>(6R)-5,10-methenyltetrahydrofolate + H2O = (6R)-10-formyltetrahydrofolate + H(+)</text>
        <dbReference type="Rhea" id="RHEA:23700"/>
        <dbReference type="ChEBI" id="CHEBI:15377"/>
        <dbReference type="ChEBI" id="CHEBI:15378"/>
        <dbReference type="ChEBI" id="CHEBI:57455"/>
        <dbReference type="ChEBI" id="CHEBI:195366"/>
        <dbReference type="EC" id="3.5.4.9"/>
    </reaction>
</comment>
<accession>A0A1F6AR46</accession>
<dbReference type="Gene3D" id="3.40.50.10860">
    <property type="entry name" value="Leucine Dehydrogenase, chain A, domain 1"/>
    <property type="match status" value="1"/>
</dbReference>
<dbReference type="InterPro" id="IPR020630">
    <property type="entry name" value="THF_DH/CycHdrlase_cat_dom"/>
</dbReference>
<keyword evidence="6 9" id="KW-0560">Oxidoreductase</keyword>
<dbReference type="InterPro" id="IPR000672">
    <property type="entry name" value="THF_DH/CycHdrlase"/>
</dbReference>
<evidence type="ECO:0000256" key="5">
    <source>
        <dbReference type="ARBA" id="ARBA00022857"/>
    </source>
</evidence>
<keyword evidence="3 9" id="KW-0658">Purine biosynthesis</keyword>
<dbReference type="Pfam" id="PF00763">
    <property type="entry name" value="THF_DHG_CYH"/>
    <property type="match status" value="1"/>
</dbReference>
<keyword evidence="8 9" id="KW-0511">Multifunctional enzyme</keyword>
<evidence type="ECO:0000259" key="10">
    <source>
        <dbReference type="Pfam" id="PF00763"/>
    </source>
</evidence>
<dbReference type="SUPFAM" id="SSF53223">
    <property type="entry name" value="Aminoacid dehydrogenase-like, N-terminal domain"/>
    <property type="match status" value="1"/>
</dbReference>
<keyword evidence="2 9" id="KW-0554">One-carbon metabolism</keyword>
<dbReference type="InterPro" id="IPR020631">
    <property type="entry name" value="THF_DH/CycHdrlase_NAD-bd_dom"/>
</dbReference>
<evidence type="ECO:0000256" key="2">
    <source>
        <dbReference type="ARBA" id="ARBA00022563"/>
    </source>
</evidence>
<dbReference type="Pfam" id="PF02882">
    <property type="entry name" value="THF_DHG_CYH_C"/>
    <property type="match status" value="1"/>
</dbReference>
<keyword evidence="5 9" id="KW-0521">NADP</keyword>
<evidence type="ECO:0000256" key="7">
    <source>
        <dbReference type="ARBA" id="ARBA00023167"/>
    </source>
</evidence>
<evidence type="ECO:0000256" key="3">
    <source>
        <dbReference type="ARBA" id="ARBA00022755"/>
    </source>
</evidence>
<dbReference type="GO" id="GO:0004477">
    <property type="term" value="F:methenyltetrahydrofolate cyclohydrolase activity"/>
    <property type="evidence" value="ECO:0007669"/>
    <property type="project" value="UniProtKB-UniRule"/>
</dbReference>
<comment type="similarity">
    <text evidence="9">Belongs to the tetrahydrofolate dehydrogenase/cyclohydrolase family.</text>
</comment>
<comment type="catalytic activity">
    <reaction evidence="9">
        <text>(6R)-5,10-methylene-5,6,7,8-tetrahydrofolate + NADP(+) = (6R)-5,10-methenyltetrahydrofolate + NADPH</text>
        <dbReference type="Rhea" id="RHEA:22812"/>
        <dbReference type="ChEBI" id="CHEBI:15636"/>
        <dbReference type="ChEBI" id="CHEBI:57455"/>
        <dbReference type="ChEBI" id="CHEBI:57783"/>
        <dbReference type="ChEBI" id="CHEBI:58349"/>
        <dbReference type="EC" id="1.5.1.5"/>
    </reaction>
</comment>
<comment type="pathway">
    <text evidence="1 9">One-carbon metabolism; tetrahydrofolate interconversion.</text>
</comment>
<gene>
    <name evidence="9" type="primary">folD</name>
    <name evidence="12" type="ORF">A2960_02445</name>
</gene>
<dbReference type="EC" id="1.5.1.5" evidence="9"/>
<dbReference type="EMBL" id="MFJR01000007">
    <property type="protein sequence ID" value="OGG26982.1"/>
    <property type="molecule type" value="Genomic_DNA"/>
</dbReference>
<feature type="domain" description="Tetrahydrofolate dehydrogenase/cyclohydrolase catalytic" evidence="10">
    <location>
        <begin position="3"/>
        <end position="117"/>
    </location>
</feature>
<keyword evidence="9" id="KW-0368">Histidine biosynthesis</keyword>
<dbReference type="GO" id="GO:0005829">
    <property type="term" value="C:cytosol"/>
    <property type="evidence" value="ECO:0007669"/>
    <property type="project" value="TreeGrafter"/>
</dbReference>
<dbReference type="SUPFAM" id="SSF51735">
    <property type="entry name" value="NAD(P)-binding Rossmann-fold domains"/>
    <property type="match status" value="1"/>
</dbReference>
<dbReference type="InterPro" id="IPR046346">
    <property type="entry name" value="Aminoacid_DH-like_N_sf"/>
</dbReference>
<dbReference type="UniPathway" id="UPA00193"/>
<dbReference type="Gene3D" id="3.40.50.720">
    <property type="entry name" value="NAD(P)-binding Rossmann-like Domain"/>
    <property type="match status" value="1"/>
</dbReference>
<dbReference type="EC" id="3.5.4.9" evidence="9"/>
<dbReference type="PANTHER" id="PTHR48099:SF5">
    <property type="entry name" value="C-1-TETRAHYDROFOLATE SYNTHASE, CYTOPLASMIC"/>
    <property type="match status" value="1"/>
</dbReference>
<dbReference type="GO" id="GO:0006164">
    <property type="term" value="P:purine nucleotide biosynthetic process"/>
    <property type="evidence" value="ECO:0007669"/>
    <property type="project" value="UniProtKB-KW"/>
</dbReference>
<feature type="binding site" evidence="9">
    <location>
        <begin position="169"/>
        <end position="171"/>
    </location>
    <ligand>
        <name>NADP(+)</name>
        <dbReference type="ChEBI" id="CHEBI:58349"/>
    </ligand>
</feature>
<reference evidence="12 13" key="1">
    <citation type="journal article" date="2016" name="Nat. Commun.">
        <title>Thousands of microbial genomes shed light on interconnected biogeochemical processes in an aquifer system.</title>
        <authorList>
            <person name="Anantharaman K."/>
            <person name="Brown C.T."/>
            <person name="Hug L.A."/>
            <person name="Sharon I."/>
            <person name="Castelle C.J."/>
            <person name="Probst A.J."/>
            <person name="Thomas B.C."/>
            <person name="Singh A."/>
            <person name="Wilkins M.J."/>
            <person name="Karaoz U."/>
            <person name="Brodie E.L."/>
            <person name="Williams K.H."/>
            <person name="Hubbard S.S."/>
            <person name="Banfield J.F."/>
        </authorList>
    </citation>
    <scope>NUCLEOTIDE SEQUENCE [LARGE SCALE GENOMIC DNA]</scope>
</reference>
<comment type="caution">
    <text evidence="12">The sequence shown here is derived from an EMBL/GenBank/DDBJ whole genome shotgun (WGS) entry which is preliminary data.</text>
</comment>
<evidence type="ECO:0000256" key="9">
    <source>
        <dbReference type="HAMAP-Rule" id="MF_01576"/>
    </source>
</evidence>
<evidence type="ECO:0000259" key="11">
    <source>
        <dbReference type="Pfam" id="PF02882"/>
    </source>
</evidence>
<keyword evidence="7 9" id="KW-0486">Methionine biosynthesis</keyword>
<comment type="subunit">
    <text evidence="9">Homodimer.</text>
</comment>
<evidence type="ECO:0000256" key="4">
    <source>
        <dbReference type="ARBA" id="ARBA00022801"/>
    </source>
</evidence>
<comment type="caution">
    <text evidence="9">Lacks conserved residue(s) required for the propagation of feature annotation.</text>
</comment>
<dbReference type="AlphaFoldDB" id="A0A1F6AR46"/>
<protein>
    <recommendedName>
        <fullName evidence="9">Bifunctional protein FolD</fullName>
    </recommendedName>
    <domain>
        <recommendedName>
            <fullName evidence="9">Methylenetetrahydrofolate dehydrogenase</fullName>
            <ecNumber evidence="9">1.5.1.5</ecNumber>
        </recommendedName>
    </domain>
    <domain>
        <recommendedName>
            <fullName evidence="9">Methenyltetrahydrofolate cyclohydrolase</fullName>
            <ecNumber evidence="9">3.5.4.9</ecNumber>
        </recommendedName>
    </domain>
</protein>
<dbReference type="GO" id="GO:0009086">
    <property type="term" value="P:methionine biosynthetic process"/>
    <property type="evidence" value="ECO:0007669"/>
    <property type="project" value="UniProtKB-KW"/>
</dbReference>
<dbReference type="PRINTS" id="PR00085">
    <property type="entry name" value="THFDHDRGNASE"/>
</dbReference>
<dbReference type="GO" id="GO:0000105">
    <property type="term" value="P:L-histidine biosynthetic process"/>
    <property type="evidence" value="ECO:0007669"/>
    <property type="project" value="UniProtKB-KW"/>
</dbReference>